<dbReference type="CDD" id="cd09274">
    <property type="entry name" value="RNase_HI_RT_Ty3"/>
    <property type="match status" value="1"/>
</dbReference>
<keyword evidence="4" id="KW-1185">Reference proteome</keyword>
<keyword evidence="1" id="KW-0511">Multifunctional enzyme</keyword>
<dbReference type="SUPFAM" id="SSF56672">
    <property type="entry name" value="DNA/RNA polymerases"/>
    <property type="match status" value="1"/>
</dbReference>
<evidence type="ECO:0000259" key="2">
    <source>
        <dbReference type="Pfam" id="PF17919"/>
    </source>
</evidence>
<reference evidence="3" key="1">
    <citation type="submission" date="2016-03" db="EMBL/GenBank/DDBJ databases">
        <title>Mechanisms controlling the formation of the plant cell surface in tip-growing cells are functionally conserved among land plants.</title>
        <authorList>
            <person name="Honkanen S."/>
            <person name="Jones V.A."/>
            <person name="Morieri G."/>
            <person name="Champion C."/>
            <person name="Hetherington A.J."/>
            <person name="Kelly S."/>
            <person name="Saint-Marcoux D."/>
            <person name="Proust H."/>
            <person name="Prescott H."/>
            <person name="Dolan L."/>
        </authorList>
    </citation>
    <scope>NUCLEOTIDE SEQUENCE [LARGE SCALE GENOMIC DNA]</scope>
    <source>
        <tissue evidence="3">Whole gametophyte</tissue>
    </source>
</reference>
<dbReference type="Proteomes" id="UP000077202">
    <property type="component" value="Unassembled WGS sequence"/>
</dbReference>
<evidence type="ECO:0000256" key="1">
    <source>
        <dbReference type="ARBA" id="ARBA00023268"/>
    </source>
</evidence>
<dbReference type="FunFam" id="3.30.70.270:FF:000020">
    <property type="entry name" value="Transposon Tf2-6 polyprotein-like Protein"/>
    <property type="match status" value="1"/>
</dbReference>
<accession>A0A176WNQ6</accession>
<dbReference type="PANTHER" id="PTHR37984:SF5">
    <property type="entry name" value="PROTEIN NYNRIN-LIKE"/>
    <property type="match status" value="1"/>
</dbReference>
<name>A0A176WNQ6_MARPO</name>
<dbReference type="InterPro" id="IPR043128">
    <property type="entry name" value="Rev_trsase/Diguanyl_cyclase"/>
</dbReference>
<evidence type="ECO:0000313" key="3">
    <source>
        <dbReference type="EMBL" id="OAE33876.1"/>
    </source>
</evidence>
<dbReference type="Pfam" id="PF17919">
    <property type="entry name" value="RT_RNaseH_2"/>
    <property type="match status" value="1"/>
</dbReference>
<dbReference type="GO" id="GO:0003824">
    <property type="term" value="F:catalytic activity"/>
    <property type="evidence" value="ECO:0007669"/>
    <property type="project" value="UniProtKB-KW"/>
</dbReference>
<proteinExistence type="predicted"/>
<dbReference type="InterPro" id="IPR050951">
    <property type="entry name" value="Retrovirus_Pol_polyprotein"/>
</dbReference>
<dbReference type="PANTHER" id="PTHR37984">
    <property type="entry name" value="PROTEIN CBG26694"/>
    <property type="match status" value="1"/>
</dbReference>
<evidence type="ECO:0000313" key="4">
    <source>
        <dbReference type="Proteomes" id="UP000077202"/>
    </source>
</evidence>
<dbReference type="EMBL" id="LVLJ01000481">
    <property type="protein sequence ID" value="OAE33876.1"/>
    <property type="molecule type" value="Genomic_DNA"/>
</dbReference>
<dbReference type="InterPro" id="IPR043502">
    <property type="entry name" value="DNA/RNA_pol_sf"/>
</dbReference>
<protein>
    <recommendedName>
        <fullName evidence="2">Reverse transcriptase/retrotransposon-derived protein RNase H-like domain-containing protein</fullName>
    </recommendedName>
</protein>
<dbReference type="InterPro" id="IPR041577">
    <property type="entry name" value="RT_RNaseH_2"/>
</dbReference>
<feature type="domain" description="Reverse transcriptase/retrotransposon-derived protein RNase H-like" evidence="2">
    <location>
        <begin position="74"/>
        <end position="172"/>
    </location>
</feature>
<organism evidence="3 4">
    <name type="scientific">Marchantia polymorpha subsp. ruderalis</name>
    <dbReference type="NCBI Taxonomy" id="1480154"/>
    <lineage>
        <taxon>Eukaryota</taxon>
        <taxon>Viridiplantae</taxon>
        <taxon>Streptophyta</taxon>
        <taxon>Embryophyta</taxon>
        <taxon>Marchantiophyta</taxon>
        <taxon>Marchantiopsida</taxon>
        <taxon>Marchantiidae</taxon>
        <taxon>Marchantiales</taxon>
        <taxon>Marchantiaceae</taxon>
        <taxon>Marchantia</taxon>
    </lineage>
</organism>
<gene>
    <name evidence="3" type="ORF">AXG93_248s1010</name>
</gene>
<sequence length="199" mass="22805">MTSGILLGHRVSSSGIAVDTEKVKVILELEPPTNLRELRAFLGHVGYYRRFIHMYAILAADLTKLLKKDEPYEWGEKQQSAFEALKAKLTTAPVLRSPDWDRPFHVYVDTSAFAIGVVLSQKDDNKKDYPIYFASRQLSLAERKYTTTEREALGMVYSCKKFRHYLICYEFVFHVDHYALQHLVKKADLSGRIASGLNT</sequence>
<dbReference type="Gene3D" id="3.30.70.270">
    <property type="match status" value="1"/>
</dbReference>
<comment type="caution">
    <text evidence="3">The sequence shown here is derived from an EMBL/GenBank/DDBJ whole genome shotgun (WGS) entry which is preliminary data.</text>
</comment>
<dbReference type="AlphaFoldDB" id="A0A176WNQ6"/>